<keyword evidence="1" id="KW-1133">Transmembrane helix</keyword>
<protein>
    <submittedName>
        <fullName evidence="2">Uncharacterized protein</fullName>
    </submittedName>
</protein>
<feature type="transmembrane region" description="Helical" evidence="1">
    <location>
        <begin position="26"/>
        <end position="45"/>
    </location>
</feature>
<keyword evidence="1" id="KW-0472">Membrane</keyword>
<gene>
    <name evidence="2" type="ORF">BgAZ_108390</name>
</gene>
<organism evidence="2 3">
    <name type="scientific">Babesia gibsoni</name>
    <dbReference type="NCBI Taxonomy" id="33632"/>
    <lineage>
        <taxon>Eukaryota</taxon>
        <taxon>Sar</taxon>
        <taxon>Alveolata</taxon>
        <taxon>Apicomplexa</taxon>
        <taxon>Aconoidasida</taxon>
        <taxon>Piroplasmida</taxon>
        <taxon>Babesiidae</taxon>
        <taxon>Babesia</taxon>
    </lineage>
</organism>
<accession>A0AAD8PGP9</accession>
<evidence type="ECO:0000256" key="1">
    <source>
        <dbReference type="SAM" id="Phobius"/>
    </source>
</evidence>
<keyword evidence="3" id="KW-1185">Reference proteome</keyword>
<sequence>MKLWEELSTESINTPLLALNTCGLKLSYITCDGLTTVCIIVRAIYRRYKLGVRTRQRISRLNGESTAPHSKRNVDNGFRQNGAACGSTIAGSASPCRSFLEYAYTFINKRL</sequence>
<dbReference type="EMBL" id="JAVEPI010000001">
    <property type="protein sequence ID" value="KAK1444933.1"/>
    <property type="molecule type" value="Genomic_DNA"/>
</dbReference>
<evidence type="ECO:0000313" key="3">
    <source>
        <dbReference type="Proteomes" id="UP001230268"/>
    </source>
</evidence>
<proteinExistence type="predicted"/>
<dbReference type="Proteomes" id="UP001230268">
    <property type="component" value="Unassembled WGS sequence"/>
</dbReference>
<name>A0AAD8PGP9_BABGI</name>
<evidence type="ECO:0000313" key="2">
    <source>
        <dbReference type="EMBL" id="KAK1444933.1"/>
    </source>
</evidence>
<reference evidence="2" key="1">
    <citation type="submission" date="2023-08" db="EMBL/GenBank/DDBJ databases">
        <title>Draft sequence of the Babesia gibsoni genome.</title>
        <authorList>
            <person name="Yamagishi J.Y."/>
            <person name="Xuan X.X."/>
        </authorList>
    </citation>
    <scope>NUCLEOTIDE SEQUENCE</scope>
    <source>
        <strain evidence="2">Azabu</strain>
    </source>
</reference>
<dbReference type="AlphaFoldDB" id="A0AAD8PGP9"/>
<comment type="caution">
    <text evidence="2">The sequence shown here is derived from an EMBL/GenBank/DDBJ whole genome shotgun (WGS) entry which is preliminary data.</text>
</comment>
<keyword evidence="1" id="KW-0812">Transmembrane</keyword>